<feature type="signal peptide" evidence="2">
    <location>
        <begin position="1"/>
        <end position="23"/>
    </location>
</feature>
<comment type="caution">
    <text evidence="4">The sequence shown here is derived from an EMBL/GenBank/DDBJ whole genome shotgun (WGS) entry which is preliminary data.</text>
</comment>
<keyword evidence="5" id="KW-1185">Reference proteome</keyword>
<dbReference type="RefSeq" id="WP_146509309.1">
    <property type="nucleotide sequence ID" value="NZ_SIHI01000001.1"/>
</dbReference>
<feature type="chain" id="PRO_5022705539" evidence="2">
    <location>
        <begin position="24"/>
        <end position="420"/>
    </location>
</feature>
<accession>A0A5C5X6Q3</accession>
<evidence type="ECO:0000256" key="2">
    <source>
        <dbReference type="SAM" id="SignalP"/>
    </source>
</evidence>
<feature type="region of interest" description="Disordered" evidence="1">
    <location>
        <begin position="106"/>
        <end position="128"/>
    </location>
</feature>
<dbReference type="Gene3D" id="2.130.10.10">
    <property type="entry name" value="YVTN repeat-like/Quinoprotein amine dehydrogenase"/>
    <property type="match status" value="2"/>
</dbReference>
<dbReference type="PANTHER" id="PTHR34512">
    <property type="entry name" value="CELL SURFACE PROTEIN"/>
    <property type="match status" value="1"/>
</dbReference>
<dbReference type="InterPro" id="IPR015943">
    <property type="entry name" value="WD40/YVTN_repeat-like_dom_sf"/>
</dbReference>
<protein>
    <submittedName>
        <fullName evidence="4">Outer membrane biogenesis protein BamB</fullName>
    </submittedName>
</protein>
<keyword evidence="2" id="KW-0732">Signal</keyword>
<dbReference type="Proteomes" id="UP000317243">
    <property type="component" value="Unassembled WGS sequence"/>
</dbReference>
<dbReference type="InterPro" id="IPR018391">
    <property type="entry name" value="PQQ_b-propeller_rpt"/>
</dbReference>
<dbReference type="PANTHER" id="PTHR34512:SF30">
    <property type="entry name" value="OUTER MEMBRANE PROTEIN ASSEMBLY FACTOR BAMB"/>
    <property type="match status" value="1"/>
</dbReference>
<dbReference type="SMART" id="SM00564">
    <property type="entry name" value="PQQ"/>
    <property type="match status" value="4"/>
</dbReference>
<sequence length="420" mass="45673" precursor="true">MPIRFLAPAVLILALSSFSQTFAEFPTAEDWPNWRGPLHTGEANPEQNPPVNWSNSENIAWTSRVLGKGHGSPIIVGDQIVLATSDDEAEIRFLVSYDRSTGEQSWITPIHSGNATPPRNEKGTQASATPACDGERIYINFLHDGAAWTSAVSLDGEILWQTRITPYTVHQGYGSSPFLFGDLVIVSADNKSGGAIAGLNRSNGEIVWKHQRPKKPNYSSPVVYQTSGSDQLLMTGCDLVTSLNPQTGEVNWEIEGATTECVTTTVATNGLIYASGGYPKNHLSAVRTDGSGEVVWENGTRVYVPSMLIKDDRLYAVTDAGVAMCWDALTGDEIWKGRLGGTFSSSPILIDDKIYATNEEGLTYVFLASPDELQLLAKNQLGEICFASPAVSHDQLFIRYGEMVDGKRQEFLACISTSEN</sequence>
<reference evidence="4 5" key="1">
    <citation type="submission" date="2019-02" db="EMBL/GenBank/DDBJ databases">
        <title>Deep-cultivation of Planctomycetes and their phenomic and genomic characterization uncovers novel biology.</title>
        <authorList>
            <person name="Wiegand S."/>
            <person name="Jogler M."/>
            <person name="Boedeker C."/>
            <person name="Pinto D."/>
            <person name="Vollmers J."/>
            <person name="Rivas-Marin E."/>
            <person name="Kohn T."/>
            <person name="Peeters S.H."/>
            <person name="Heuer A."/>
            <person name="Rast P."/>
            <person name="Oberbeckmann S."/>
            <person name="Bunk B."/>
            <person name="Jeske O."/>
            <person name="Meyerdierks A."/>
            <person name="Storesund J.E."/>
            <person name="Kallscheuer N."/>
            <person name="Luecker S."/>
            <person name="Lage O.M."/>
            <person name="Pohl T."/>
            <person name="Merkel B.J."/>
            <person name="Hornburger P."/>
            <person name="Mueller R.-W."/>
            <person name="Bruemmer F."/>
            <person name="Labrenz M."/>
            <person name="Spormann A.M."/>
            <person name="Op Den Camp H."/>
            <person name="Overmann J."/>
            <person name="Amann R."/>
            <person name="Jetten M.S.M."/>
            <person name="Mascher T."/>
            <person name="Medema M.H."/>
            <person name="Devos D.P."/>
            <person name="Kaster A.-K."/>
            <person name="Ovreas L."/>
            <person name="Rohde M."/>
            <person name="Galperin M.Y."/>
            <person name="Jogler C."/>
        </authorList>
    </citation>
    <scope>NUCLEOTIDE SEQUENCE [LARGE SCALE GENOMIC DNA]</scope>
    <source>
        <strain evidence="4 5">KOR42</strain>
    </source>
</reference>
<gene>
    <name evidence="4" type="ORF">KOR42_21020</name>
</gene>
<evidence type="ECO:0000313" key="4">
    <source>
        <dbReference type="EMBL" id="TWT58716.1"/>
    </source>
</evidence>
<proteinExistence type="predicted"/>
<dbReference type="EMBL" id="SIHI01000001">
    <property type="protein sequence ID" value="TWT58716.1"/>
    <property type="molecule type" value="Genomic_DNA"/>
</dbReference>
<name>A0A5C5X6Q3_9PLAN</name>
<dbReference type="InterPro" id="IPR002372">
    <property type="entry name" value="PQQ_rpt_dom"/>
</dbReference>
<dbReference type="AlphaFoldDB" id="A0A5C5X6Q3"/>
<feature type="domain" description="Pyrrolo-quinoline quinone repeat" evidence="3">
    <location>
        <begin position="96"/>
        <end position="297"/>
    </location>
</feature>
<evidence type="ECO:0000259" key="3">
    <source>
        <dbReference type="Pfam" id="PF13360"/>
    </source>
</evidence>
<dbReference type="SUPFAM" id="SSF50998">
    <property type="entry name" value="Quinoprotein alcohol dehydrogenase-like"/>
    <property type="match status" value="1"/>
</dbReference>
<evidence type="ECO:0000256" key="1">
    <source>
        <dbReference type="SAM" id="MobiDB-lite"/>
    </source>
</evidence>
<dbReference type="InterPro" id="IPR011047">
    <property type="entry name" value="Quinoprotein_ADH-like_sf"/>
</dbReference>
<evidence type="ECO:0000313" key="5">
    <source>
        <dbReference type="Proteomes" id="UP000317243"/>
    </source>
</evidence>
<organism evidence="4 5">
    <name type="scientific">Thalassoglobus neptunius</name>
    <dbReference type="NCBI Taxonomy" id="1938619"/>
    <lineage>
        <taxon>Bacteria</taxon>
        <taxon>Pseudomonadati</taxon>
        <taxon>Planctomycetota</taxon>
        <taxon>Planctomycetia</taxon>
        <taxon>Planctomycetales</taxon>
        <taxon>Planctomycetaceae</taxon>
        <taxon>Thalassoglobus</taxon>
    </lineage>
</organism>
<dbReference type="OrthoDB" id="244732at2"/>
<dbReference type="Pfam" id="PF13360">
    <property type="entry name" value="PQQ_2"/>
    <property type="match status" value="1"/>
</dbReference>